<name>A0AAW0DD70_9AGAR</name>
<dbReference type="EMBL" id="JAWWNJ010000009">
    <property type="protein sequence ID" value="KAK7049033.1"/>
    <property type="molecule type" value="Genomic_DNA"/>
</dbReference>
<dbReference type="AlphaFoldDB" id="A0AAW0DD70"/>
<accession>A0AAW0DD70</accession>
<feature type="region of interest" description="Disordered" evidence="1">
    <location>
        <begin position="39"/>
        <end position="113"/>
    </location>
</feature>
<dbReference type="Pfam" id="PF18759">
    <property type="entry name" value="Plavaka"/>
    <property type="match status" value="1"/>
</dbReference>
<evidence type="ECO:0000256" key="1">
    <source>
        <dbReference type="SAM" id="MobiDB-lite"/>
    </source>
</evidence>
<sequence length="652" mass="72956">MASQCQYCKGFFNDETTVQRHQAHAPACRKARDEYIQKNLLIRKRRRPRSPQASSSSTVNAEPAAADEPMDVDFSDPTEHAASELPDNDAQDPDPAAPGVGEPFPSKYAAGATHGRAKTKFEHIRDDQILKGAEVLEPFADEEEWELAKWLIKTVGHNQAEAFLKVPIVSDRVKPSFDNKRSFLDSIDQLPIGAGCKIEHVTLTGDLKDENGKPLTETTELCFRDPVECVRELIGNPAFKDVMDYAPTRLFVDAEGKEEFLKEMSSASWWWKMQLRLPIGSTCVPIILSSDKTRLSQQRGDKSAWPVYLTIGNIAKDTRRKASSHATILLGYLPIGKLDCYTDATRSVAKYRLFHYCMGIIMKSLADAGNDAVQMVCADGFLRQIHPILAAYVADYPEQCLISCCMENRCPECTVLPTERGCHGVHRKRDMDETLDYIDRYPREYKNSQFKCEFEKTLGLRPVPPFWAGLPHTDVFEVFTPDILHQLHKGAFKDHLVSWCTAVVGQKQMDARFKSTPSHPDVRYFKNGISMVSQWTGGEYKEMEKSHTTSSLAAMDAALDVFHENKDIFVELNARTQGHFNILKIHSMEHHAPGIRRVGSADGFNKEGPERLHIDYAKAGYRASMIAISPLSSGGSCVDKDALAGVVVVRVG</sequence>
<gene>
    <name evidence="2" type="ORF">R3P38DRAFT_3307632</name>
</gene>
<dbReference type="InterPro" id="IPR041078">
    <property type="entry name" value="Plavaka"/>
</dbReference>
<proteinExistence type="predicted"/>
<comment type="caution">
    <text evidence="2">The sequence shown here is derived from an EMBL/GenBank/DDBJ whole genome shotgun (WGS) entry which is preliminary data.</text>
</comment>
<protein>
    <submittedName>
        <fullName evidence="2">Uncharacterized protein</fullName>
    </submittedName>
</protein>
<evidence type="ECO:0000313" key="2">
    <source>
        <dbReference type="EMBL" id="KAK7049033.1"/>
    </source>
</evidence>
<organism evidence="2 3">
    <name type="scientific">Favolaschia claudopus</name>
    <dbReference type="NCBI Taxonomy" id="2862362"/>
    <lineage>
        <taxon>Eukaryota</taxon>
        <taxon>Fungi</taxon>
        <taxon>Dikarya</taxon>
        <taxon>Basidiomycota</taxon>
        <taxon>Agaricomycotina</taxon>
        <taxon>Agaricomycetes</taxon>
        <taxon>Agaricomycetidae</taxon>
        <taxon>Agaricales</taxon>
        <taxon>Marasmiineae</taxon>
        <taxon>Mycenaceae</taxon>
        <taxon>Favolaschia</taxon>
    </lineage>
</organism>
<dbReference type="Proteomes" id="UP001362999">
    <property type="component" value="Unassembled WGS sequence"/>
</dbReference>
<keyword evidence="3" id="KW-1185">Reference proteome</keyword>
<reference evidence="2 3" key="1">
    <citation type="journal article" date="2024" name="J Genomics">
        <title>Draft genome sequencing and assembly of Favolaschia claudopus CIRM-BRFM 2984 isolated from oak limbs.</title>
        <authorList>
            <person name="Navarro D."/>
            <person name="Drula E."/>
            <person name="Chaduli D."/>
            <person name="Cazenave R."/>
            <person name="Ahrendt S."/>
            <person name="Wang J."/>
            <person name="Lipzen A."/>
            <person name="Daum C."/>
            <person name="Barry K."/>
            <person name="Grigoriev I.V."/>
            <person name="Favel A."/>
            <person name="Rosso M.N."/>
            <person name="Martin F."/>
        </authorList>
    </citation>
    <scope>NUCLEOTIDE SEQUENCE [LARGE SCALE GENOMIC DNA]</scope>
    <source>
        <strain evidence="2 3">CIRM-BRFM 2984</strain>
    </source>
</reference>
<evidence type="ECO:0000313" key="3">
    <source>
        <dbReference type="Proteomes" id="UP001362999"/>
    </source>
</evidence>